<dbReference type="PROSITE" id="PS50158">
    <property type="entry name" value="ZF_CCHC"/>
    <property type="match status" value="1"/>
</dbReference>
<accession>K1QAF4</accession>
<reference evidence="2" key="1">
    <citation type="journal article" date="2012" name="Nature">
        <title>The oyster genome reveals stress adaptation and complexity of shell formation.</title>
        <authorList>
            <person name="Zhang G."/>
            <person name="Fang X."/>
            <person name="Guo X."/>
            <person name="Li L."/>
            <person name="Luo R."/>
            <person name="Xu F."/>
            <person name="Yang P."/>
            <person name="Zhang L."/>
            <person name="Wang X."/>
            <person name="Qi H."/>
            <person name="Xiong Z."/>
            <person name="Que H."/>
            <person name="Xie Y."/>
            <person name="Holland P.W."/>
            <person name="Paps J."/>
            <person name="Zhu Y."/>
            <person name="Wu F."/>
            <person name="Chen Y."/>
            <person name="Wang J."/>
            <person name="Peng C."/>
            <person name="Meng J."/>
            <person name="Yang L."/>
            <person name="Liu J."/>
            <person name="Wen B."/>
            <person name="Zhang N."/>
            <person name="Huang Z."/>
            <person name="Zhu Q."/>
            <person name="Feng Y."/>
            <person name="Mount A."/>
            <person name="Hedgecock D."/>
            <person name="Xu Z."/>
            <person name="Liu Y."/>
            <person name="Domazet-Loso T."/>
            <person name="Du Y."/>
            <person name="Sun X."/>
            <person name="Zhang S."/>
            <person name="Liu B."/>
            <person name="Cheng P."/>
            <person name="Jiang X."/>
            <person name="Li J."/>
            <person name="Fan D."/>
            <person name="Wang W."/>
            <person name="Fu W."/>
            <person name="Wang T."/>
            <person name="Wang B."/>
            <person name="Zhang J."/>
            <person name="Peng Z."/>
            <person name="Li Y."/>
            <person name="Li N."/>
            <person name="Wang J."/>
            <person name="Chen M."/>
            <person name="He Y."/>
            <person name="Tan F."/>
            <person name="Song X."/>
            <person name="Zheng Q."/>
            <person name="Huang R."/>
            <person name="Yang H."/>
            <person name="Du X."/>
            <person name="Chen L."/>
            <person name="Yang M."/>
            <person name="Gaffney P.M."/>
            <person name="Wang S."/>
            <person name="Luo L."/>
            <person name="She Z."/>
            <person name="Ming Y."/>
            <person name="Huang W."/>
            <person name="Zhang S."/>
            <person name="Huang B."/>
            <person name="Zhang Y."/>
            <person name="Qu T."/>
            <person name="Ni P."/>
            <person name="Miao G."/>
            <person name="Wang J."/>
            <person name="Wang Q."/>
            <person name="Steinberg C.E."/>
            <person name="Wang H."/>
            <person name="Li N."/>
            <person name="Qian L."/>
            <person name="Zhang G."/>
            <person name="Li Y."/>
            <person name="Yang H."/>
            <person name="Liu X."/>
            <person name="Wang J."/>
            <person name="Yin Y."/>
            <person name="Wang J."/>
        </authorList>
    </citation>
    <scope>NUCLEOTIDE SEQUENCE [LARGE SCALE GENOMIC DNA]</scope>
    <source>
        <strain evidence="2">05x7-T-G4-1.051#20</strain>
    </source>
</reference>
<dbReference type="InterPro" id="IPR001878">
    <property type="entry name" value="Znf_CCHC"/>
</dbReference>
<sequence length="367" mass="41284">MEDVDKEISFLEEKIAEMRERSDILKTSTPRPAASRDSGVDTMRTALDTSQKKGELSLRTGHTTALHLEEAAAAYETGAYSGLRSNKRTEAHPRSNDQFSDSYELYEESERKVESSIGHRPFASCSGAAHKPDLNWQADSLLPGVTRRRSRTNVKRLNKRQMTDNGRKVDKLQGVCYYCRKPGHLRKACMVRKRAKCGVNSEQPEKSKGTDGDEKGQHLTKGKTNACYRVVAMSSCNDRKVLIEGRIGSSGEKFATDSISSMVGRTFKDPSHGHDFDEGEERKNPCRRCGSCKKSRRKRRMRRVPGKMLMRPQGVYANDNCMQVTAILPGKAALKSPNFKENQLQKFHRRKASEDGIVGQRLLVNKI</sequence>
<proteinExistence type="predicted"/>
<dbReference type="AlphaFoldDB" id="K1QAF4"/>
<dbReference type="EMBL" id="JH817875">
    <property type="protein sequence ID" value="EKC28279.1"/>
    <property type="molecule type" value="Genomic_DNA"/>
</dbReference>
<dbReference type="InterPro" id="IPR036875">
    <property type="entry name" value="Znf_CCHC_sf"/>
</dbReference>
<feature type="region of interest" description="Disordered" evidence="1">
    <location>
        <begin position="199"/>
        <end position="219"/>
    </location>
</feature>
<dbReference type="SUPFAM" id="SSF57756">
    <property type="entry name" value="Retrovirus zinc finger-like domains"/>
    <property type="match status" value="1"/>
</dbReference>
<dbReference type="HOGENOM" id="CLU_754886_0_0_1"/>
<organism evidence="2">
    <name type="scientific">Magallana gigas</name>
    <name type="common">Pacific oyster</name>
    <name type="synonym">Crassostrea gigas</name>
    <dbReference type="NCBI Taxonomy" id="29159"/>
    <lineage>
        <taxon>Eukaryota</taxon>
        <taxon>Metazoa</taxon>
        <taxon>Spiralia</taxon>
        <taxon>Lophotrochozoa</taxon>
        <taxon>Mollusca</taxon>
        <taxon>Bivalvia</taxon>
        <taxon>Autobranchia</taxon>
        <taxon>Pteriomorphia</taxon>
        <taxon>Ostreida</taxon>
        <taxon>Ostreoidea</taxon>
        <taxon>Ostreidae</taxon>
        <taxon>Magallana</taxon>
    </lineage>
</organism>
<dbReference type="GO" id="GO:0008270">
    <property type="term" value="F:zinc ion binding"/>
    <property type="evidence" value="ECO:0007669"/>
    <property type="project" value="InterPro"/>
</dbReference>
<gene>
    <name evidence="2" type="ORF">CGI_10016306</name>
</gene>
<evidence type="ECO:0000256" key="1">
    <source>
        <dbReference type="SAM" id="MobiDB-lite"/>
    </source>
</evidence>
<feature type="compositionally biased region" description="Basic and acidic residues" evidence="1">
    <location>
        <begin position="203"/>
        <end position="217"/>
    </location>
</feature>
<dbReference type="InParanoid" id="K1QAF4"/>
<name>K1QAF4_MAGGI</name>
<protein>
    <submittedName>
        <fullName evidence="2">Uncharacterized protein</fullName>
    </submittedName>
</protein>
<feature type="region of interest" description="Disordered" evidence="1">
    <location>
        <begin position="21"/>
        <end position="42"/>
    </location>
</feature>
<dbReference type="GO" id="GO:0003676">
    <property type="term" value="F:nucleic acid binding"/>
    <property type="evidence" value="ECO:0007669"/>
    <property type="project" value="InterPro"/>
</dbReference>
<evidence type="ECO:0000313" key="2">
    <source>
        <dbReference type="EMBL" id="EKC28279.1"/>
    </source>
</evidence>